<feature type="compositionally biased region" description="Low complexity" evidence="1">
    <location>
        <begin position="61"/>
        <end position="74"/>
    </location>
</feature>
<feature type="compositionally biased region" description="Polar residues" evidence="1">
    <location>
        <begin position="13"/>
        <end position="27"/>
    </location>
</feature>
<sequence length="74" mass="7873">MAGLTNDADYNAGETSGNVSPPRSYSGNDDAYNGLGTRCVPLSLPTNMTKFRKQGKTTSIQQKETATTQKTTPS</sequence>
<dbReference type="EMBL" id="CAAALY010035269">
    <property type="protein sequence ID" value="VEL18011.1"/>
    <property type="molecule type" value="Genomic_DNA"/>
</dbReference>
<comment type="caution">
    <text evidence="2">The sequence shown here is derived from an EMBL/GenBank/DDBJ whole genome shotgun (WGS) entry which is preliminary data.</text>
</comment>
<protein>
    <submittedName>
        <fullName evidence="2">Uncharacterized protein</fullName>
    </submittedName>
</protein>
<evidence type="ECO:0000313" key="3">
    <source>
        <dbReference type="Proteomes" id="UP000784294"/>
    </source>
</evidence>
<keyword evidence="3" id="KW-1185">Reference proteome</keyword>
<dbReference type="Proteomes" id="UP000784294">
    <property type="component" value="Unassembled WGS sequence"/>
</dbReference>
<dbReference type="AlphaFoldDB" id="A0A448WQZ8"/>
<gene>
    <name evidence="2" type="ORF">PXEA_LOCUS11451</name>
</gene>
<evidence type="ECO:0000256" key="1">
    <source>
        <dbReference type="SAM" id="MobiDB-lite"/>
    </source>
</evidence>
<feature type="region of interest" description="Disordered" evidence="1">
    <location>
        <begin position="51"/>
        <end position="74"/>
    </location>
</feature>
<reference evidence="2" key="1">
    <citation type="submission" date="2018-11" db="EMBL/GenBank/DDBJ databases">
        <authorList>
            <consortium name="Pathogen Informatics"/>
        </authorList>
    </citation>
    <scope>NUCLEOTIDE SEQUENCE</scope>
</reference>
<evidence type="ECO:0000313" key="2">
    <source>
        <dbReference type="EMBL" id="VEL18011.1"/>
    </source>
</evidence>
<feature type="region of interest" description="Disordered" evidence="1">
    <location>
        <begin position="1"/>
        <end position="35"/>
    </location>
</feature>
<organism evidence="2 3">
    <name type="scientific">Protopolystoma xenopodis</name>
    <dbReference type="NCBI Taxonomy" id="117903"/>
    <lineage>
        <taxon>Eukaryota</taxon>
        <taxon>Metazoa</taxon>
        <taxon>Spiralia</taxon>
        <taxon>Lophotrochozoa</taxon>
        <taxon>Platyhelminthes</taxon>
        <taxon>Monogenea</taxon>
        <taxon>Polyopisthocotylea</taxon>
        <taxon>Polystomatidea</taxon>
        <taxon>Polystomatidae</taxon>
        <taxon>Protopolystoma</taxon>
    </lineage>
</organism>
<accession>A0A448WQZ8</accession>
<name>A0A448WQZ8_9PLAT</name>
<proteinExistence type="predicted"/>